<dbReference type="Proteomes" id="UP000004690">
    <property type="component" value="Unassembled WGS sequence"/>
</dbReference>
<dbReference type="STRING" id="926559.JoomaDRAFT_0938"/>
<protein>
    <recommendedName>
        <fullName evidence="2">UPF0102 protein JoomaDRAFT_0938</fullName>
    </recommendedName>
</protein>
<dbReference type="PANTHER" id="PTHR34039:SF1">
    <property type="entry name" value="UPF0102 PROTEIN YRAN"/>
    <property type="match status" value="1"/>
</dbReference>
<dbReference type="eggNOG" id="COG0792">
    <property type="taxonomic scope" value="Bacteria"/>
</dbReference>
<sequence>MAVHNVFGQKAEEMAVALLFKKGYTILERNYRYNFAEVDVIAEINNQIICVEVKARSSIFYGDPQSFVIPKKIKLLVKVMNHYIIENGIDKEVRFDIIAVFKNKGIYDIKHFEDAFYYF</sequence>
<dbReference type="OrthoDB" id="9802516at2"/>
<dbReference type="InterPro" id="IPR011335">
    <property type="entry name" value="Restrct_endonuc-II-like"/>
</dbReference>
<dbReference type="HOGENOM" id="CLU_115353_2_1_10"/>
<evidence type="ECO:0000256" key="2">
    <source>
        <dbReference type="HAMAP-Rule" id="MF_00048"/>
    </source>
</evidence>
<evidence type="ECO:0000313" key="3">
    <source>
        <dbReference type="EMBL" id="EIJ37961.1"/>
    </source>
</evidence>
<dbReference type="SUPFAM" id="SSF52980">
    <property type="entry name" value="Restriction endonuclease-like"/>
    <property type="match status" value="1"/>
</dbReference>
<dbReference type="PANTHER" id="PTHR34039">
    <property type="entry name" value="UPF0102 PROTEIN YRAN"/>
    <property type="match status" value="1"/>
</dbReference>
<organism evidence="3 4">
    <name type="scientific">Galbibacter orientalis DSM 19592</name>
    <dbReference type="NCBI Taxonomy" id="926559"/>
    <lineage>
        <taxon>Bacteria</taxon>
        <taxon>Pseudomonadati</taxon>
        <taxon>Bacteroidota</taxon>
        <taxon>Flavobacteriia</taxon>
        <taxon>Flavobacteriales</taxon>
        <taxon>Flavobacteriaceae</taxon>
        <taxon>Galbibacter</taxon>
    </lineage>
</organism>
<dbReference type="GO" id="GO:0003676">
    <property type="term" value="F:nucleic acid binding"/>
    <property type="evidence" value="ECO:0007669"/>
    <property type="project" value="InterPro"/>
</dbReference>
<evidence type="ECO:0000313" key="4">
    <source>
        <dbReference type="Proteomes" id="UP000004690"/>
    </source>
</evidence>
<dbReference type="Pfam" id="PF02021">
    <property type="entry name" value="UPF0102"/>
    <property type="match status" value="1"/>
</dbReference>
<proteinExistence type="inferred from homology"/>
<dbReference type="InterPro" id="IPR003509">
    <property type="entry name" value="UPF0102_YraN-like"/>
</dbReference>
<keyword evidence="4" id="KW-1185">Reference proteome</keyword>
<dbReference type="EMBL" id="JH651379">
    <property type="protein sequence ID" value="EIJ37961.1"/>
    <property type="molecule type" value="Genomic_DNA"/>
</dbReference>
<keyword evidence="3" id="KW-0378">Hydrolase</keyword>
<keyword evidence="3" id="KW-0255">Endonuclease</keyword>
<dbReference type="AlphaFoldDB" id="I3C2W8"/>
<reference evidence="3 4" key="1">
    <citation type="submission" date="2012-02" db="EMBL/GenBank/DDBJ databases">
        <title>Improved High-Quality Draft genome of Joostella marina DSM 19592.</title>
        <authorList>
            <consortium name="US DOE Joint Genome Institute (JGI-PGF)"/>
            <person name="Lucas S."/>
            <person name="Copeland A."/>
            <person name="Lapidus A."/>
            <person name="Bruce D."/>
            <person name="Goodwin L."/>
            <person name="Pitluck S."/>
            <person name="Peters L."/>
            <person name="Chertkov O."/>
            <person name="Ovchinnikova G."/>
            <person name="Kyrpides N."/>
            <person name="Mavromatis K."/>
            <person name="Detter J.C."/>
            <person name="Han C."/>
            <person name="Land M."/>
            <person name="Hauser L."/>
            <person name="Markowitz V."/>
            <person name="Cheng J.-F."/>
            <person name="Hugenholtz P."/>
            <person name="Woyke T."/>
            <person name="Wu D."/>
            <person name="Tindall B."/>
            <person name="Brambilla E."/>
            <person name="Klenk H.-P."/>
            <person name="Eisen J.A."/>
        </authorList>
    </citation>
    <scope>NUCLEOTIDE SEQUENCE [LARGE SCALE GENOMIC DNA]</scope>
    <source>
        <strain evidence="3 4">DSM 19592</strain>
    </source>
</reference>
<comment type="similarity">
    <text evidence="1 2">Belongs to the UPF0102 family.</text>
</comment>
<accession>I3C2W8</accession>
<dbReference type="InterPro" id="IPR011856">
    <property type="entry name" value="tRNA_endonuc-like_dom_sf"/>
</dbReference>
<dbReference type="RefSeq" id="WP_008611039.1">
    <property type="nucleotide sequence ID" value="NZ_JH651379.1"/>
</dbReference>
<evidence type="ECO:0000256" key="1">
    <source>
        <dbReference type="ARBA" id="ARBA00006738"/>
    </source>
</evidence>
<dbReference type="Gene3D" id="3.40.1350.10">
    <property type="match status" value="1"/>
</dbReference>
<gene>
    <name evidence="3" type="ORF">JoomaDRAFT_0938</name>
</gene>
<dbReference type="HAMAP" id="MF_00048">
    <property type="entry name" value="UPF0102"/>
    <property type="match status" value="1"/>
</dbReference>
<keyword evidence="3" id="KW-0540">Nuclease</keyword>
<name>I3C2W8_9FLAO</name>
<dbReference type="GO" id="GO:0004519">
    <property type="term" value="F:endonuclease activity"/>
    <property type="evidence" value="ECO:0007669"/>
    <property type="project" value="UniProtKB-KW"/>
</dbReference>